<dbReference type="RefSeq" id="WP_258987047.1">
    <property type="nucleotide sequence ID" value="NZ_JALIGE010000069.1"/>
</dbReference>
<keyword evidence="1" id="KW-0472">Membrane</keyword>
<evidence type="ECO:0000256" key="1">
    <source>
        <dbReference type="SAM" id="Phobius"/>
    </source>
</evidence>
<feature type="transmembrane region" description="Helical" evidence="1">
    <location>
        <begin position="6"/>
        <end position="27"/>
    </location>
</feature>
<reference evidence="3 4" key="1">
    <citation type="submission" date="2022-04" db="EMBL/GenBank/DDBJ databases">
        <title>Proposal of a three novel species of Scandinavium, Scandinavium hiltneri, Scandinavium manionii, Scandinavium tedordense.</title>
        <authorList>
            <person name="Maddock D.W."/>
            <person name="Brady C.L."/>
            <person name="Denman S."/>
            <person name="Arnold D."/>
        </authorList>
    </citation>
    <scope>NUCLEOTIDE SEQUENCE [LARGE SCALE GENOMIC DNA]</scope>
    <source>
        <strain evidence="3 4">H11S7</strain>
    </source>
</reference>
<dbReference type="InterPro" id="IPR058501">
    <property type="entry name" value="DUF8188"/>
</dbReference>
<keyword evidence="4" id="KW-1185">Reference proteome</keyword>
<gene>
    <name evidence="3" type="ORF">MUU47_04895</name>
</gene>
<sequence length="190" mass="21879">MIRGIGYTFGMFIGIPLLIVIVNILFFRGNQVTPKEVSEYISNSNAIEVTIPMGATRFSEVYYPKLTQGNNLKIFFRITFYSSRYHKYMELITFSGYDFRGEYHYDNNRTRNIVINSGGEFLVRTNKAQWSDPAYGSEANPVPVFGVKVIESGTGEPDVEFDVPDNLNRIFVEQYLDHFLSKEDFKKLFG</sequence>
<protein>
    <recommendedName>
        <fullName evidence="2">DUF8188 domain-containing protein</fullName>
    </recommendedName>
</protein>
<evidence type="ECO:0000313" key="3">
    <source>
        <dbReference type="EMBL" id="MCS2160471.1"/>
    </source>
</evidence>
<accession>A0ABT2DXX2</accession>
<dbReference type="Pfam" id="PF26603">
    <property type="entry name" value="DUF8188"/>
    <property type="match status" value="1"/>
</dbReference>
<evidence type="ECO:0000313" key="4">
    <source>
        <dbReference type="Proteomes" id="UP001205357"/>
    </source>
</evidence>
<comment type="caution">
    <text evidence="3">The sequence shown here is derived from an EMBL/GenBank/DDBJ whole genome shotgun (WGS) entry which is preliminary data.</text>
</comment>
<name>A0ABT2DXX2_9ENTR</name>
<feature type="domain" description="DUF8188" evidence="2">
    <location>
        <begin position="35"/>
        <end position="189"/>
    </location>
</feature>
<dbReference type="Proteomes" id="UP001205357">
    <property type="component" value="Unassembled WGS sequence"/>
</dbReference>
<dbReference type="EMBL" id="JALIGE010000069">
    <property type="protein sequence ID" value="MCS2160471.1"/>
    <property type="molecule type" value="Genomic_DNA"/>
</dbReference>
<organism evidence="3 4">
    <name type="scientific">Scandinavium hiltneri</name>
    <dbReference type="NCBI Taxonomy" id="2926519"/>
    <lineage>
        <taxon>Bacteria</taxon>
        <taxon>Pseudomonadati</taxon>
        <taxon>Pseudomonadota</taxon>
        <taxon>Gammaproteobacteria</taxon>
        <taxon>Enterobacterales</taxon>
        <taxon>Enterobacteriaceae</taxon>
        <taxon>Scandinavium</taxon>
    </lineage>
</organism>
<proteinExistence type="predicted"/>
<keyword evidence="1" id="KW-0812">Transmembrane</keyword>
<evidence type="ECO:0000259" key="2">
    <source>
        <dbReference type="Pfam" id="PF26603"/>
    </source>
</evidence>
<keyword evidence="1" id="KW-1133">Transmembrane helix</keyword>